<dbReference type="InterPro" id="IPR028939">
    <property type="entry name" value="P5C_Rdtase_cat_N"/>
</dbReference>
<dbReference type="NCBIfam" id="TIGR00112">
    <property type="entry name" value="proC"/>
    <property type="match status" value="1"/>
</dbReference>
<feature type="domain" description="Pyrroline-5-carboxylate reductase catalytic N-terminal" evidence="5">
    <location>
        <begin position="4"/>
        <end position="109"/>
    </location>
</feature>
<protein>
    <recommendedName>
        <fullName evidence="3 4">Pyrroline-5-carboxylate reductase</fullName>
        <shortName evidence="3">P5C reductase</shortName>
        <shortName evidence="3">P5CR</shortName>
        <ecNumber evidence="3 4">1.5.1.2</ecNumber>
    </recommendedName>
    <alternativeName>
        <fullName evidence="3">PCA reductase</fullName>
    </alternativeName>
</protein>
<dbReference type="PANTHER" id="PTHR11645">
    <property type="entry name" value="PYRROLINE-5-CARBOXYLATE REDUCTASE"/>
    <property type="match status" value="1"/>
</dbReference>
<keyword evidence="3" id="KW-0963">Cytoplasm</keyword>
<comment type="catalytic activity">
    <reaction evidence="3">
        <text>L-proline + NADP(+) = (S)-1-pyrroline-5-carboxylate + NADPH + 2 H(+)</text>
        <dbReference type="Rhea" id="RHEA:14109"/>
        <dbReference type="ChEBI" id="CHEBI:15378"/>
        <dbReference type="ChEBI" id="CHEBI:17388"/>
        <dbReference type="ChEBI" id="CHEBI:57783"/>
        <dbReference type="ChEBI" id="CHEBI:58349"/>
        <dbReference type="ChEBI" id="CHEBI:60039"/>
        <dbReference type="EC" id="1.5.1.2"/>
    </reaction>
</comment>
<dbReference type="Proteomes" id="UP001500301">
    <property type="component" value="Unassembled WGS sequence"/>
</dbReference>
<keyword evidence="8" id="KW-1185">Reference proteome</keyword>
<dbReference type="HAMAP" id="MF_01925">
    <property type="entry name" value="P5C_reductase"/>
    <property type="match status" value="1"/>
</dbReference>
<evidence type="ECO:0000256" key="1">
    <source>
        <dbReference type="ARBA" id="ARBA00022857"/>
    </source>
</evidence>
<comment type="caution">
    <text evidence="7">The sequence shown here is derived from an EMBL/GenBank/DDBJ whole genome shotgun (WGS) entry which is preliminary data.</text>
</comment>
<comment type="function">
    <text evidence="3">Catalyzes the reduction of 1-pyrroline-5-carboxylate (PCA) to L-proline.</text>
</comment>
<gene>
    <name evidence="7" type="primary">proC_1</name>
    <name evidence="3" type="synonym">proC</name>
    <name evidence="7" type="ORF">GCM10022263_10610</name>
</gene>
<comment type="pathway">
    <text evidence="3">Amino-acid biosynthesis; L-proline biosynthesis; L-proline from L-glutamate 5-semialdehyde: step 1/1.</text>
</comment>
<evidence type="ECO:0000259" key="6">
    <source>
        <dbReference type="Pfam" id="PF14748"/>
    </source>
</evidence>
<sequence length="286" mass="28899">MRTTIAFLGCGSMSEAIMAGLLGSGFPADEVLATVRSSPRAAWLAQRYGVATAATEGKGTEGTEGTDANRAAAAQAGLVVLGVKPGLVRAVAEEIAPVLDPRAVVVSVAGAVPLASIEAVLPAGQPVVRAMPNTPARIGYGVTALAAGSHAGAADLQRVRELFATVGLALEVREDQIDAVGTVSGSGPAYVFYLAEAMAEAGERLGLPADLARTLAAHTVAGAGRLLDDPDADPAALRRAVSSPHGSTERAIAAFEERGLRDIVAAGTAAAEARAKEITRELGQHP</sequence>
<organism evidence="7 8">
    <name type="scientific">Nocardioides daeguensis</name>
    <dbReference type="NCBI Taxonomy" id="908359"/>
    <lineage>
        <taxon>Bacteria</taxon>
        <taxon>Bacillati</taxon>
        <taxon>Actinomycetota</taxon>
        <taxon>Actinomycetes</taxon>
        <taxon>Propionibacteriales</taxon>
        <taxon>Nocardioidaceae</taxon>
        <taxon>Nocardioides</taxon>
    </lineage>
</organism>
<evidence type="ECO:0000313" key="7">
    <source>
        <dbReference type="EMBL" id="GAA3524076.1"/>
    </source>
</evidence>
<evidence type="ECO:0000259" key="5">
    <source>
        <dbReference type="Pfam" id="PF03807"/>
    </source>
</evidence>
<evidence type="ECO:0000256" key="2">
    <source>
        <dbReference type="ARBA" id="ARBA00023002"/>
    </source>
</evidence>
<evidence type="ECO:0000256" key="3">
    <source>
        <dbReference type="HAMAP-Rule" id="MF_01925"/>
    </source>
</evidence>
<comment type="subcellular location">
    <subcellularLocation>
        <location evidence="3">Cytoplasm</location>
    </subcellularLocation>
</comment>
<dbReference type="EMBL" id="BAABBB010000006">
    <property type="protein sequence ID" value="GAA3524076.1"/>
    <property type="molecule type" value="Genomic_DNA"/>
</dbReference>
<dbReference type="InterPro" id="IPR029036">
    <property type="entry name" value="P5CR_dimer"/>
</dbReference>
<accession>A0ABP6UZ80</accession>
<dbReference type="Pfam" id="PF14748">
    <property type="entry name" value="P5CR_dimer"/>
    <property type="match status" value="1"/>
</dbReference>
<proteinExistence type="inferred from homology"/>
<comment type="similarity">
    <text evidence="3">Belongs to the pyrroline-5-carboxylate reductase family.</text>
</comment>
<dbReference type="Pfam" id="PF03807">
    <property type="entry name" value="F420_oxidored"/>
    <property type="match status" value="1"/>
</dbReference>
<dbReference type="PIRSF" id="PIRSF000193">
    <property type="entry name" value="Pyrrol-5-carb_rd"/>
    <property type="match status" value="1"/>
</dbReference>
<keyword evidence="3" id="KW-0641">Proline biosynthesis</keyword>
<evidence type="ECO:0000256" key="4">
    <source>
        <dbReference type="NCBIfam" id="TIGR00112"/>
    </source>
</evidence>
<keyword evidence="1 3" id="KW-0521">NADP</keyword>
<keyword evidence="3" id="KW-0028">Amino-acid biosynthesis</keyword>
<evidence type="ECO:0000313" key="8">
    <source>
        <dbReference type="Proteomes" id="UP001500301"/>
    </source>
</evidence>
<dbReference type="RefSeq" id="WP_218235524.1">
    <property type="nucleotide sequence ID" value="NZ_BAABBB010000006.1"/>
</dbReference>
<name>A0ABP6UZ80_9ACTN</name>
<reference evidence="8" key="1">
    <citation type="journal article" date="2019" name="Int. J. Syst. Evol. Microbiol.">
        <title>The Global Catalogue of Microorganisms (GCM) 10K type strain sequencing project: providing services to taxonomists for standard genome sequencing and annotation.</title>
        <authorList>
            <consortium name="The Broad Institute Genomics Platform"/>
            <consortium name="The Broad Institute Genome Sequencing Center for Infectious Disease"/>
            <person name="Wu L."/>
            <person name="Ma J."/>
        </authorList>
    </citation>
    <scope>NUCLEOTIDE SEQUENCE [LARGE SCALE GENOMIC DNA]</scope>
    <source>
        <strain evidence="8">JCM 17460</strain>
    </source>
</reference>
<comment type="catalytic activity">
    <reaction evidence="3">
        <text>L-proline + NAD(+) = (S)-1-pyrroline-5-carboxylate + NADH + 2 H(+)</text>
        <dbReference type="Rhea" id="RHEA:14105"/>
        <dbReference type="ChEBI" id="CHEBI:15378"/>
        <dbReference type="ChEBI" id="CHEBI:17388"/>
        <dbReference type="ChEBI" id="CHEBI:57540"/>
        <dbReference type="ChEBI" id="CHEBI:57945"/>
        <dbReference type="ChEBI" id="CHEBI:60039"/>
        <dbReference type="EC" id="1.5.1.2"/>
    </reaction>
</comment>
<dbReference type="InterPro" id="IPR000304">
    <property type="entry name" value="Pyrroline-COOH_reductase"/>
</dbReference>
<dbReference type="EC" id="1.5.1.2" evidence="3 4"/>
<dbReference type="PANTHER" id="PTHR11645:SF0">
    <property type="entry name" value="PYRROLINE-5-CARBOXYLATE REDUCTASE 3"/>
    <property type="match status" value="1"/>
</dbReference>
<keyword evidence="2 3" id="KW-0560">Oxidoreductase</keyword>
<feature type="domain" description="Pyrroline-5-carboxylate reductase dimerisation" evidence="6">
    <location>
        <begin position="174"/>
        <end position="277"/>
    </location>
</feature>